<dbReference type="GO" id="GO:0009279">
    <property type="term" value="C:cell outer membrane"/>
    <property type="evidence" value="ECO:0007669"/>
    <property type="project" value="UniProtKB-SubCell"/>
</dbReference>
<organism evidence="18 19">
    <name type="scientific">Xanthomonas boreopolis</name>
    <dbReference type="NCBI Taxonomy" id="86183"/>
    <lineage>
        <taxon>Bacteria</taxon>
        <taxon>Pseudomonadati</taxon>
        <taxon>Pseudomonadota</taxon>
        <taxon>Gammaproteobacteria</taxon>
        <taxon>Lysobacterales</taxon>
        <taxon>Lysobacteraceae</taxon>
        <taxon>Xanthomonas</taxon>
    </lineage>
</organism>
<evidence type="ECO:0000256" key="2">
    <source>
        <dbReference type="ARBA" id="ARBA00022448"/>
    </source>
</evidence>
<dbReference type="EMBL" id="BNBA01000039">
    <property type="protein sequence ID" value="GHH59620.1"/>
    <property type="molecule type" value="Genomic_DNA"/>
</dbReference>
<dbReference type="SUPFAM" id="SSF56935">
    <property type="entry name" value="Porins"/>
    <property type="match status" value="1"/>
</dbReference>
<evidence type="ECO:0000256" key="10">
    <source>
        <dbReference type="ARBA" id="ARBA00023136"/>
    </source>
</evidence>
<keyword evidence="6 15" id="KW-0732">Signal</keyword>
<sequence length="779" mass="84630">MRTGFPLSPAPYMLRPTVLQAAIAVALMSSFCARAAEDAAPAPADGGDVRQLDAVSVIGQGETRQVQRITRQDVEVLPAGTSIQKLLGRMPGVNVQSNDAFGANEESQKISLRGFNGTRLGYTLDGLPLGDNAYGNYNGLNVSRALIAENFGGVELASGIGSLGTASTSNLGGTIQYYSDDPASVFGGRIAQTVGSDSNRRTYLRVDTGEYNGFSAYLSGIDAKADMWARPYSPTTTRQFNGKAVYQFDAGKITAFVDTSRTSQADYAYLSKSGMQRGLGWDWNLYAPDWNRALAAAYCAKATFDASRCGYSGGVDNIDDAYYQSRALRDDDLYYLAGDFQPADAIALHAQVYHHENAGQGHWWAPGQASNPGTPQALPISIRSTNYRINRTGGIASVGWDLGPHHLEAGVWYERNKHHVERNFYWIDGPVDDDTFLDGPDRRLFSQDYVITTKQAYVQGSFKLLDERLSVDVGVKSPHTTMTARETPGIAVESPVANGELKASKALLPQAGLSYRLAEGQEVFLSYAKNIAAFQGGGAGGPLLVTQASFDATRGNLEPEESRTIEGGYRFVRGDVEASLAAYDVKFDNRLLSLNPCPSIQQGTTPACTTRFYNVGSVTSRGAELTVLWKPSEHFQWYNSASFNRSTYDDDYVQNGVTVPTSGKTTVDTPKRMFASEIAWTYAGWNANLRAKYVGQRYYTYTNDQGFGGFTTFDAGAGYDFGQVSALQALRLSVNVTNLTDKRYAADLSGFTNSDPNGRVLAFHASAPRQVFLTLDAKF</sequence>
<evidence type="ECO:0000256" key="6">
    <source>
        <dbReference type="ARBA" id="ARBA00022729"/>
    </source>
</evidence>
<dbReference type="AlphaFoldDB" id="A0A919KJQ0"/>
<dbReference type="InterPro" id="IPR037066">
    <property type="entry name" value="Plug_dom_sf"/>
</dbReference>
<dbReference type="PROSITE" id="PS01156">
    <property type="entry name" value="TONB_DEPENDENT_REC_2"/>
    <property type="match status" value="1"/>
</dbReference>
<evidence type="ECO:0000313" key="18">
    <source>
        <dbReference type="EMBL" id="GHH59620.1"/>
    </source>
</evidence>
<dbReference type="PANTHER" id="PTHR32552">
    <property type="entry name" value="FERRICHROME IRON RECEPTOR-RELATED"/>
    <property type="match status" value="1"/>
</dbReference>
<evidence type="ECO:0000256" key="11">
    <source>
        <dbReference type="ARBA" id="ARBA00023237"/>
    </source>
</evidence>
<dbReference type="InterPro" id="IPR039426">
    <property type="entry name" value="TonB-dep_rcpt-like"/>
</dbReference>
<dbReference type="Pfam" id="PF00593">
    <property type="entry name" value="TonB_dep_Rec_b-barrel"/>
    <property type="match status" value="1"/>
</dbReference>
<proteinExistence type="inferred from homology"/>
<evidence type="ECO:0000256" key="7">
    <source>
        <dbReference type="ARBA" id="ARBA00023004"/>
    </source>
</evidence>
<reference evidence="18" key="2">
    <citation type="submission" date="2020-09" db="EMBL/GenBank/DDBJ databases">
        <authorList>
            <person name="Sun Q."/>
            <person name="Ohkuma M."/>
        </authorList>
    </citation>
    <scope>NUCLEOTIDE SEQUENCE</scope>
    <source>
        <strain evidence="18">JCM 13306</strain>
    </source>
</reference>
<evidence type="ECO:0000256" key="5">
    <source>
        <dbReference type="ARBA" id="ARBA00022692"/>
    </source>
</evidence>
<keyword evidence="2 12" id="KW-0813">Transport</keyword>
<evidence type="ECO:0000256" key="13">
    <source>
        <dbReference type="PROSITE-ProRule" id="PRU10144"/>
    </source>
</evidence>
<keyword evidence="9 14" id="KW-0798">TonB box</keyword>
<evidence type="ECO:0000256" key="12">
    <source>
        <dbReference type="PROSITE-ProRule" id="PRU01360"/>
    </source>
</evidence>
<keyword evidence="7" id="KW-0408">Iron</keyword>
<dbReference type="Gene3D" id="2.170.130.10">
    <property type="entry name" value="TonB-dependent receptor, plug domain"/>
    <property type="match status" value="1"/>
</dbReference>
<feature type="short sequence motif" description="TonB C-terminal box" evidence="13">
    <location>
        <begin position="762"/>
        <end position="779"/>
    </location>
</feature>
<dbReference type="InterPro" id="IPR000531">
    <property type="entry name" value="Beta-barrel_TonB"/>
</dbReference>
<feature type="domain" description="TonB-dependent receptor-like beta-barrel" evidence="16">
    <location>
        <begin position="275"/>
        <end position="739"/>
    </location>
</feature>
<feature type="signal peptide" evidence="15">
    <location>
        <begin position="1"/>
        <end position="35"/>
    </location>
</feature>
<keyword evidence="10 12" id="KW-0472">Membrane</keyword>
<evidence type="ECO:0000256" key="8">
    <source>
        <dbReference type="ARBA" id="ARBA00023065"/>
    </source>
</evidence>
<dbReference type="Gene3D" id="2.40.170.20">
    <property type="entry name" value="TonB-dependent receptor, beta-barrel domain"/>
    <property type="match status" value="1"/>
</dbReference>
<keyword evidence="19" id="KW-1185">Reference proteome</keyword>
<dbReference type="Pfam" id="PF07715">
    <property type="entry name" value="Plug"/>
    <property type="match status" value="1"/>
</dbReference>
<gene>
    <name evidence="18" type="primary">fecA</name>
    <name evidence="18" type="ORF">GCM10009090_33960</name>
</gene>
<evidence type="ECO:0000259" key="17">
    <source>
        <dbReference type="Pfam" id="PF07715"/>
    </source>
</evidence>
<dbReference type="PROSITE" id="PS52016">
    <property type="entry name" value="TONB_DEPENDENT_REC_3"/>
    <property type="match status" value="1"/>
</dbReference>
<keyword evidence="5 12" id="KW-0812">Transmembrane</keyword>
<keyword evidence="18" id="KW-0675">Receptor</keyword>
<accession>A0A919KJQ0</accession>
<comment type="similarity">
    <text evidence="12 14">Belongs to the TonB-dependent receptor family.</text>
</comment>
<feature type="domain" description="TonB-dependent receptor plug" evidence="17">
    <location>
        <begin position="63"/>
        <end position="167"/>
    </location>
</feature>
<dbReference type="InterPro" id="IPR036942">
    <property type="entry name" value="Beta-barrel_TonB_sf"/>
</dbReference>
<evidence type="ECO:0000256" key="15">
    <source>
        <dbReference type="SAM" id="SignalP"/>
    </source>
</evidence>
<dbReference type="InterPro" id="IPR010917">
    <property type="entry name" value="TonB_rcpt_CS"/>
</dbReference>
<comment type="subcellular location">
    <subcellularLocation>
        <location evidence="1 12">Cell outer membrane</location>
        <topology evidence="1 12">Multi-pass membrane protein</topology>
    </subcellularLocation>
</comment>
<dbReference type="Proteomes" id="UP000623958">
    <property type="component" value="Unassembled WGS sequence"/>
</dbReference>
<evidence type="ECO:0000256" key="9">
    <source>
        <dbReference type="ARBA" id="ARBA00023077"/>
    </source>
</evidence>
<keyword evidence="11 12" id="KW-0998">Cell outer membrane</keyword>
<evidence type="ECO:0000256" key="1">
    <source>
        <dbReference type="ARBA" id="ARBA00004571"/>
    </source>
</evidence>
<keyword evidence="3 12" id="KW-1134">Transmembrane beta strand</keyword>
<dbReference type="GO" id="GO:0015344">
    <property type="term" value="F:siderophore uptake transmembrane transporter activity"/>
    <property type="evidence" value="ECO:0007669"/>
    <property type="project" value="TreeGrafter"/>
</dbReference>
<dbReference type="PANTHER" id="PTHR32552:SF89">
    <property type="entry name" value="CATECHOLATE SIDEROPHORE RECEPTOR FIU"/>
    <property type="match status" value="1"/>
</dbReference>
<name>A0A919KJQ0_9XANT</name>
<dbReference type="InterPro" id="IPR012910">
    <property type="entry name" value="Plug_dom"/>
</dbReference>
<evidence type="ECO:0000313" key="19">
    <source>
        <dbReference type="Proteomes" id="UP000623958"/>
    </source>
</evidence>
<feature type="chain" id="PRO_5037000871" evidence="15">
    <location>
        <begin position="36"/>
        <end position="779"/>
    </location>
</feature>
<evidence type="ECO:0000256" key="14">
    <source>
        <dbReference type="RuleBase" id="RU003357"/>
    </source>
</evidence>
<comment type="caution">
    <text evidence="18">The sequence shown here is derived from an EMBL/GenBank/DDBJ whole genome shotgun (WGS) entry which is preliminary data.</text>
</comment>
<evidence type="ECO:0000256" key="3">
    <source>
        <dbReference type="ARBA" id="ARBA00022452"/>
    </source>
</evidence>
<reference evidence="18" key="1">
    <citation type="journal article" date="2014" name="Int. J. Syst. Evol. Microbiol.">
        <title>Complete genome sequence of Corynebacterium casei LMG S-19264T (=DSM 44701T), isolated from a smear-ripened cheese.</title>
        <authorList>
            <consortium name="US DOE Joint Genome Institute (JGI-PGF)"/>
            <person name="Walter F."/>
            <person name="Albersmeier A."/>
            <person name="Kalinowski J."/>
            <person name="Ruckert C."/>
        </authorList>
    </citation>
    <scope>NUCLEOTIDE SEQUENCE</scope>
    <source>
        <strain evidence="18">JCM 13306</strain>
    </source>
</reference>
<evidence type="ECO:0000256" key="4">
    <source>
        <dbReference type="ARBA" id="ARBA00022496"/>
    </source>
</evidence>
<protein>
    <submittedName>
        <fullName evidence="18">TonB-dependent receptor</fullName>
    </submittedName>
</protein>
<keyword evidence="8" id="KW-0406">Ion transport</keyword>
<keyword evidence="4" id="KW-0410">Iron transport</keyword>
<evidence type="ECO:0000259" key="16">
    <source>
        <dbReference type="Pfam" id="PF00593"/>
    </source>
</evidence>